<dbReference type="RefSeq" id="WP_187245601.1">
    <property type="nucleotide sequence ID" value="NZ_BAAAOK010000014.1"/>
</dbReference>
<reference evidence="2 3" key="1">
    <citation type="submission" date="2020-06" db="EMBL/GenBank/DDBJ databases">
        <title>Actinomadura xiongansis sp. nov., isolated from soil of Baiyangdian.</title>
        <authorList>
            <person name="Zhang X."/>
        </authorList>
    </citation>
    <scope>NUCLEOTIDE SEQUENCE [LARGE SCALE GENOMIC DNA]</scope>
    <source>
        <strain evidence="2 3">HBUM206468</strain>
    </source>
</reference>
<dbReference type="Gene3D" id="3.90.25.10">
    <property type="entry name" value="UDP-galactose 4-epimerase, domain 1"/>
    <property type="match status" value="1"/>
</dbReference>
<dbReference type="EMBL" id="JABVEC010000019">
    <property type="protein sequence ID" value="MBC6468559.1"/>
    <property type="molecule type" value="Genomic_DNA"/>
</dbReference>
<comment type="caution">
    <text evidence="2">The sequence shown here is derived from an EMBL/GenBank/DDBJ whole genome shotgun (WGS) entry which is preliminary data.</text>
</comment>
<dbReference type="InterPro" id="IPR052718">
    <property type="entry name" value="NmrA-type_oxidoreductase"/>
</dbReference>
<keyword evidence="3" id="KW-1185">Reference proteome</keyword>
<dbReference type="PANTHER" id="PTHR47129:SF1">
    <property type="entry name" value="NMRA-LIKE DOMAIN-CONTAINING PROTEIN"/>
    <property type="match status" value="1"/>
</dbReference>
<evidence type="ECO:0000313" key="3">
    <source>
        <dbReference type="Proteomes" id="UP000805614"/>
    </source>
</evidence>
<protein>
    <submittedName>
        <fullName evidence="2">NAD(P)H-binding protein</fullName>
    </submittedName>
</protein>
<dbReference type="PANTHER" id="PTHR47129">
    <property type="entry name" value="QUINONE OXIDOREDUCTASE 2"/>
    <property type="match status" value="1"/>
</dbReference>
<organism evidence="2 3">
    <name type="scientific">Actinomadura alba</name>
    <dbReference type="NCBI Taxonomy" id="406431"/>
    <lineage>
        <taxon>Bacteria</taxon>
        <taxon>Bacillati</taxon>
        <taxon>Actinomycetota</taxon>
        <taxon>Actinomycetes</taxon>
        <taxon>Streptosporangiales</taxon>
        <taxon>Thermomonosporaceae</taxon>
        <taxon>Actinomadura</taxon>
    </lineage>
</organism>
<dbReference type="InterPro" id="IPR016040">
    <property type="entry name" value="NAD(P)-bd_dom"/>
</dbReference>
<dbReference type="Gene3D" id="3.40.50.720">
    <property type="entry name" value="NAD(P)-binding Rossmann-like Domain"/>
    <property type="match status" value="1"/>
</dbReference>
<name>A0ABR7LUN6_9ACTN</name>
<dbReference type="Proteomes" id="UP000805614">
    <property type="component" value="Unassembled WGS sequence"/>
</dbReference>
<gene>
    <name evidence="2" type="ORF">HKK74_24125</name>
</gene>
<feature type="domain" description="NAD(P)-binding" evidence="1">
    <location>
        <begin position="8"/>
        <end position="146"/>
    </location>
</feature>
<evidence type="ECO:0000313" key="2">
    <source>
        <dbReference type="EMBL" id="MBC6468559.1"/>
    </source>
</evidence>
<proteinExistence type="predicted"/>
<sequence length="278" mass="28923">MAEIAVTGATGNLGRIVIEDLLTRVGPEDLIAIARTPGKAADLTERGLEVRHGDYGDAGSLDGALAGVRTLLLVSSPDLTPGVRVVQHRAVIDAAARAGVRRLVYTSGIGAGDGLDFGADHSATEQALEKSGLTRTVLRNALYSEAFLGTALAQASRTGEVTSATEGQRLSTARLRDLALAASAALTGDGHENATYDLYGPLWTYAELAETLSGVLGKPVAHREVTDAEAGWLGALFPLVRSGALTRTGGDLERLLGRPPAGLHETVTALIERQARSK</sequence>
<dbReference type="SUPFAM" id="SSF51735">
    <property type="entry name" value="NAD(P)-binding Rossmann-fold domains"/>
    <property type="match status" value="1"/>
</dbReference>
<accession>A0ABR7LUN6</accession>
<dbReference type="Pfam" id="PF13460">
    <property type="entry name" value="NAD_binding_10"/>
    <property type="match status" value="1"/>
</dbReference>
<evidence type="ECO:0000259" key="1">
    <source>
        <dbReference type="Pfam" id="PF13460"/>
    </source>
</evidence>
<dbReference type="InterPro" id="IPR036291">
    <property type="entry name" value="NAD(P)-bd_dom_sf"/>
</dbReference>